<gene>
    <name evidence="1" type="ORF">MM415B04258_0008</name>
</gene>
<proteinExistence type="predicted"/>
<protein>
    <submittedName>
        <fullName evidence="1">Uncharacterized protein</fullName>
    </submittedName>
</protein>
<accession>A0A6M3LJZ1</accession>
<sequence>MAQQELMLRLLRGGKIVGYMKILDGVISAWLPDMCMRERMPDYDSFELGIRVEQDWFFDNDLFKDPDTGTTWQLVYEGYGWWIYDVIEIGRPYSHPEYFWETCIQVSGALSDDLIPCGNIHEEEK</sequence>
<organism evidence="1">
    <name type="scientific">viral metagenome</name>
    <dbReference type="NCBI Taxonomy" id="1070528"/>
    <lineage>
        <taxon>unclassified sequences</taxon>
        <taxon>metagenomes</taxon>
        <taxon>organismal metagenomes</taxon>
    </lineage>
</organism>
<reference evidence="1" key="1">
    <citation type="submission" date="2020-03" db="EMBL/GenBank/DDBJ databases">
        <title>The deep terrestrial virosphere.</title>
        <authorList>
            <person name="Holmfeldt K."/>
            <person name="Nilsson E."/>
            <person name="Simone D."/>
            <person name="Lopez-Fernandez M."/>
            <person name="Wu X."/>
            <person name="de Brujin I."/>
            <person name="Lundin D."/>
            <person name="Andersson A."/>
            <person name="Bertilsson S."/>
            <person name="Dopson M."/>
        </authorList>
    </citation>
    <scope>NUCLEOTIDE SEQUENCE</scope>
    <source>
        <strain evidence="1">MM415B04258</strain>
    </source>
</reference>
<name>A0A6M3LJZ1_9ZZZZ</name>
<dbReference type="EMBL" id="MT143142">
    <property type="protein sequence ID" value="QJA93351.1"/>
    <property type="molecule type" value="Genomic_DNA"/>
</dbReference>
<dbReference type="AlphaFoldDB" id="A0A6M3LJZ1"/>
<evidence type="ECO:0000313" key="1">
    <source>
        <dbReference type="EMBL" id="QJA93351.1"/>
    </source>
</evidence>